<evidence type="ECO:0000256" key="5">
    <source>
        <dbReference type="ARBA" id="ARBA00022729"/>
    </source>
</evidence>
<organism evidence="13 14">
    <name type="scientific">Ziziphus jujuba</name>
    <name type="common">Chinese jujube</name>
    <name type="synonym">Ziziphus sativa</name>
    <dbReference type="NCBI Taxonomy" id="326968"/>
    <lineage>
        <taxon>Eukaryota</taxon>
        <taxon>Viridiplantae</taxon>
        <taxon>Streptophyta</taxon>
        <taxon>Embryophyta</taxon>
        <taxon>Tracheophyta</taxon>
        <taxon>Spermatophyta</taxon>
        <taxon>Magnoliopsida</taxon>
        <taxon>eudicotyledons</taxon>
        <taxon>Gunneridae</taxon>
        <taxon>Pentapetalae</taxon>
        <taxon>rosids</taxon>
        <taxon>fabids</taxon>
        <taxon>Rosales</taxon>
        <taxon>Rhamnaceae</taxon>
        <taxon>Paliureae</taxon>
        <taxon>Ziziphus</taxon>
    </lineage>
</organism>
<evidence type="ECO:0000256" key="3">
    <source>
        <dbReference type="ARBA" id="ARBA00022475"/>
    </source>
</evidence>
<sequence length="245" mass="25871">MKMPHFTLSLLLLFLFHCTTISGQAPAASPGPAAPLDIYKILTKAGQFTILIRLLRSTQVGNQINSQLGDSNSELTFFAPTDNAFSSLKTGTLNSLSDQQKVMLVQFHLIPSFISISNFQTMSNPVQTQASNTYEFPLNITTSGSQVNITTGLVNTSISGTVYSDNQLAVYQVEKVLQPLGIFAPRSLPPAPAPAPPKSKKKSATSSDSPVASVDASGAVGVTRNVLVSVGVSIVVSVLTGAIFL</sequence>
<keyword evidence="5 11" id="KW-0732">Signal</keyword>
<keyword evidence="3" id="KW-1003">Cell membrane</keyword>
<dbReference type="SUPFAM" id="SSF82153">
    <property type="entry name" value="FAS1 domain"/>
    <property type="match status" value="1"/>
</dbReference>
<dbReference type="InterPro" id="IPR045003">
    <property type="entry name" value="FLA_A"/>
</dbReference>
<feature type="signal peptide" evidence="11">
    <location>
        <begin position="1"/>
        <end position="23"/>
    </location>
</feature>
<keyword evidence="4" id="KW-0449">Lipoprotein</keyword>
<dbReference type="PANTHER" id="PTHR32077:SF59">
    <property type="entry name" value="FASCICLIN-LIKE ARABINOGALACTAN PROTEIN 12"/>
    <property type="match status" value="1"/>
</dbReference>
<dbReference type="AlphaFoldDB" id="A0A6P3ZAH5"/>
<feature type="compositionally biased region" description="Pro residues" evidence="10">
    <location>
        <begin position="188"/>
        <end position="197"/>
    </location>
</feature>
<dbReference type="PANTHER" id="PTHR32077">
    <property type="entry name" value="FASCICLIN-LIKE ARABINOGALACTAN PROTEIN"/>
    <property type="match status" value="1"/>
</dbReference>
<feature type="compositionally biased region" description="Low complexity" evidence="10">
    <location>
        <begin position="204"/>
        <end position="214"/>
    </location>
</feature>
<feature type="region of interest" description="Disordered" evidence="10">
    <location>
        <begin position="188"/>
        <end position="214"/>
    </location>
</feature>
<evidence type="ECO:0000313" key="13">
    <source>
        <dbReference type="Proteomes" id="UP001652623"/>
    </source>
</evidence>
<keyword evidence="6" id="KW-0654">Proteoglycan</keyword>
<evidence type="ECO:0000256" key="6">
    <source>
        <dbReference type="ARBA" id="ARBA00022974"/>
    </source>
</evidence>
<evidence type="ECO:0000256" key="2">
    <source>
        <dbReference type="ARBA" id="ARBA00007843"/>
    </source>
</evidence>
<reference evidence="14" key="1">
    <citation type="submission" date="2025-08" db="UniProtKB">
        <authorList>
            <consortium name="RefSeq"/>
        </authorList>
    </citation>
    <scope>IDENTIFICATION</scope>
    <source>
        <tissue evidence="14">Seedling</tissue>
    </source>
</reference>
<keyword evidence="13" id="KW-1185">Reference proteome</keyword>
<dbReference type="Pfam" id="PF02469">
    <property type="entry name" value="Fasciclin"/>
    <property type="match status" value="1"/>
</dbReference>
<accession>A0A6P3ZAH5</accession>
<dbReference type="Gene3D" id="2.30.180.10">
    <property type="entry name" value="FAS1 domain"/>
    <property type="match status" value="1"/>
</dbReference>
<dbReference type="InterPro" id="IPR036378">
    <property type="entry name" value="FAS1_dom_sf"/>
</dbReference>
<evidence type="ECO:0000256" key="7">
    <source>
        <dbReference type="ARBA" id="ARBA00023136"/>
    </source>
</evidence>
<evidence type="ECO:0000256" key="11">
    <source>
        <dbReference type="SAM" id="SignalP"/>
    </source>
</evidence>
<dbReference type="InParanoid" id="A0A6P3ZAH5"/>
<comment type="subcellular location">
    <subcellularLocation>
        <location evidence="1">Cell membrane</location>
        <topology evidence="1">Lipid-anchor</topology>
        <topology evidence="1">GPI-anchor</topology>
    </subcellularLocation>
</comment>
<dbReference type="InterPro" id="IPR000782">
    <property type="entry name" value="FAS1_domain"/>
</dbReference>
<evidence type="ECO:0000256" key="4">
    <source>
        <dbReference type="ARBA" id="ARBA00022622"/>
    </source>
</evidence>
<evidence type="ECO:0000259" key="12">
    <source>
        <dbReference type="PROSITE" id="PS50213"/>
    </source>
</evidence>
<dbReference type="Proteomes" id="UP001652623">
    <property type="component" value="Chromosome 10"/>
</dbReference>
<evidence type="ECO:0000313" key="14">
    <source>
        <dbReference type="RefSeq" id="XP_015874343.1"/>
    </source>
</evidence>
<keyword evidence="8" id="KW-0325">Glycoprotein</keyword>
<evidence type="ECO:0000256" key="10">
    <source>
        <dbReference type="SAM" id="MobiDB-lite"/>
    </source>
</evidence>
<dbReference type="FunCoup" id="A0A6P3ZAH5">
    <property type="interactions" value="29"/>
</dbReference>
<dbReference type="GeneID" id="107411301"/>
<evidence type="ECO:0000256" key="8">
    <source>
        <dbReference type="ARBA" id="ARBA00023180"/>
    </source>
</evidence>
<gene>
    <name evidence="14" type="primary">LOC107411301</name>
</gene>
<keyword evidence="7" id="KW-0472">Membrane</keyword>
<dbReference type="GO" id="GO:0005886">
    <property type="term" value="C:plasma membrane"/>
    <property type="evidence" value="ECO:0007669"/>
    <property type="project" value="UniProtKB-SubCell"/>
</dbReference>
<keyword evidence="4" id="KW-0336">GPI-anchor</keyword>
<proteinExistence type="inferred from homology"/>
<dbReference type="FunFam" id="2.30.180.10:FF:000006">
    <property type="entry name" value="Fasciclin-like arabinogalactan protein 11"/>
    <property type="match status" value="1"/>
</dbReference>
<dbReference type="GO" id="GO:0098552">
    <property type="term" value="C:side of membrane"/>
    <property type="evidence" value="ECO:0007669"/>
    <property type="project" value="UniProtKB-KW"/>
</dbReference>
<evidence type="ECO:0000256" key="1">
    <source>
        <dbReference type="ARBA" id="ARBA00004609"/>
    </source>
</evidence>
<name>A0A6P3ZAH5_ZIZJJ</name>
<comment type="function">
    <text evidence="9">May be a cell surface adhesion protein.</text>
</comment>
<comment type="similarity">
    <text evidence="2">Belongs to the fasciclin-like AGP family.</text>
</comment>
<feature type="domain" description="FAS1" evidence="12">
    <location>
        <begin position="35"/>
        <end position="177"/>
    </location>
</feature>
<evidence type="ECO:0000256" key="9">
    <source>
        <dbReference type="ARBA" id="ARBA00024686"/>
    </source>
</evidence>
<dbReference type="GO" id="GO:0009834">
    <property type="term" value="P:plant-type secondary cell wall biogenesis"/>
    <property type="evidence" value="ECO:0007669"/>
    <property type="project" value="TreeGrafter"/>
</dbReference>
<dbReference type="RefSeq" id="XP_015874343.1">
    <property type="nucleotide sequence ID" value="XM_016018857.4"/>
</dbReference>
<protein>
    <submittedName>
        <fullName evidence="14">Fasciclin-like arabinogalactan protein 12</fullName>
    </submittedName>
</protein>
<dbReference type="KEGG" id="zju:107411301"/>
<dbReference type="PROSITE" id="PS50213">
    <property type="entry name" value="FAS1"/>
    <property type="match status" value="1"/>
</dbReference>
<dbReference type="SMART" id="SM00554">
    <property type="entry name" value="FAS1"/>
    <property type="match status" value="1"/>
</dbReference>
<feature type="chain" id="PRO_5028114815" evidence="11">
    <location>
        <begin position="24"/>
        <end position="245"/>
    </location>
</feature>